<dbReference type="Proteomes" id="UP000663608">
    <property type="component" value="Chromosome"/>
</dbReference>
<organism evidence="1 2">
    <name type="scientific">Lactococcus taiwanensis</name>
    <dbReference type="NCBI Taxonomy" id="1151742"/>
    <lineage>
        <taxon>Bacteria</taxon>
        <taxon>Bacillati</taxon>
        <taxon>Bacillota</taxon>
        <taxon>Bacilli</taxon>
        <taxon>Lactobacillales</taxon>
        <taxon>Streptococcaceae</taxon>
        <taxon>Lactococcus</taxon>
    </lineage>
</organism>
<proteinExistence type="predicted"/>
<accession>A0AA45KFK0</accession>
<gene>
    <name evidence="1" type="ORF">JW886_07685</name>
</gene>
<sequence length="205" mass="23720">MIRISLTRFLDYTAKVSPSAKINTVRSIKKAPGYSPATDYWKPLRDAIKNIHEKDLPIETLKELLTTVDEKKIPNYSRNITKYISFIKKHNVEYFPVGKAHWSMSDDIFIGSNPEIGLIIDGKKYYIKNYYKKPNKDTKVAKRNIKSMLTLMQISEKDFQIKGDEKFAVLNLQNGQLIEAEPPTPEDVLELKLEADHFVNTWNNI</sequence>
<evidence type="ECO:0000313" key="2">
    <source>
        <dbReference type="Proteomes" id="UP000663608"/>
    </source>
</evidence>
<dbReference type="KEGG" id="lti:JW886_07685"/>
<dbReference type="AlphaFoldDB" id="A0AA45KFK0"/>
<reference evidence="1 2" key="1">
    <citation type="submission" date="2021-02" db="EMBL/GenBank/DDBJ databases">
        <title>Complete genome sequence of Lactococcus lactis strain K_LL004.</title>
        <authorList>
            <person name="Kim H.B."/>
        </authorList>
    </citation>
    <scope>NUCLEOTIDE SEQUENCE [LARGE SCALE GENOMIC DNA]</scope>
    <source>
        <strain evidence="1 2">K_LL004</strain>
    </source>
</reference>
<dbReference type="RefSeq" id="WP_205871773.1">
    <property type="nucleotide sequence ID" value="NZ_CP070872.1"/>
</dbReference>
<name>A0AA45KFK0_9LACT</name>
<keyword evidence="2" id="KW-1185">Reference proteome</keyword>
<protein>
    <submittedName>
        <fullName evidence="1">Uncharacterized protein</fullName>
    </submittedName>
</protein>
<evidence type="ECO:0000313" key="1">
    <source>
        <dbReference type="EMBL" id="QSE76339.1"/>
    </source>
</evidence>
<dbReference type="EMBL" id="CP070872">
    <property type="protein sequence ID" value="QSE76339.1"/>
    <property type="molecule type" value="Genomic_DNA"/>
</dbReference>